<feature type="domain" description="Alanine racemase N-terminal" evidence="5">
    <location>
        <begin position="19"/>
        <end position="226"/>
    </location>
</feature>
<keyword evidence="1 2" id="KW-0663">Pyridoxal phosphate</keyword>
<evidence type="ECO:0000256" key="2">
    <source>
        <dbReference type="HAMAP-Rule" id="MF_02087"/>
    </source>
</evidence>
<evidence type="ECO:0000256" key="4">
    <source>
        <dbReference type="RuleBase" id="RU004514"/>
    </source>
</evidence>
<comment type="caution">
    <text evidence="6">The sequence shown here is derived from an EMBL/GenBank/DDBJ whole genome shotgun (WGS) entry which is preliminary data.</text>
</comment>
<protein>
    <recommendedName>
        <fullName evidence="2">Pyridoxal phosphate homeostasis protein</fullName>
        <shortName evidence="2">PLP homeostasis protein</shortName>
    </recommendedName>
</protein>
<accession>A0A937HG36</accession>
<feature type="modified residue" description="N6-(pyridoxal phosphate)lysine" evidence="2 3">
    <location>
        <position position="40"/>
    </location>
</feature>
<organism evidence="6 7">
    <name type="scientific">PS1 clade bacterium</name>
    <dbReference type="NCBI Taxonomy" id="2175152"/>
    <lineage>
        <taxon>Bacteria</taxon>
        <taxon>Pseudomonadati</taxon>
        <taxon>Pseudomonadota</taxon>
        <taxon>Alphaproteobacteria</taxon>
        <taxon>PS1 clade</taxon>
    </lineage>
</organism>
<dbReference type="InterPro" id="IPR001608">
    <property type="entry name" value="Ala_racemase_N"/>
</dbReference>
<dbReference type="AlphaFoldDB" id="A0A937HG36"/>
<gene>
    <name evidence="6" type="ORF">ISQ19_02480</name>
</gene>
<evidence type="ECO:0000256" key="3">
    <source>
        <dbReference type="PIRSR" id="PIRSR004848-1"/>
    </source>
</evidence>
<dbReference type="Proteomes" id="UP000785783">
    <property type="component" value="Unassembled WGS sequence"/>
</dbReference>
<dbReference type="GO" id="GO:0030170">
    <property type="term" value="F:pyridoxal phosphate binding"/>
    <property type="evidence" value="ECO:0007669"/>
    <property type="project" value="UniProtKB-UniRule"/>
</dbReference>
<reference evidence="6" key="1">
    <citation type="submission" date="2020-10" db="EMBL/GenBank/DDBJ databases">
        <title>Microbiome of the Black Sea water column analyzed by genome centric metagenomics.</title>
        <authorList>
            <person name="Cabello-Yeves P.J."/>
            <person name="Callieri C."/>
            <person name="Picazo A."/>
            <person name="Mehrshad M."/>
            <person name="Haro-Moreno J.M."/>
            <person name="Roda-Garcia J."/>
            <person name="Dzembekova N."/>
            <person name="Slabakova V."/>
            <person name="Slabakova N."/>
            <person name="Moncheva S."/>
            <person name="Rodriguez-Valera F."/>
        </authorList>
    </citation>
    <scope>NUCLEOTIDE SEQUENCE</scope>
    <source>
        <strain evidence="6">BS307-5m-G5</strain>
    </source>
</reference>
<dbReference type="PANTHER" id="PTHR10146">
    <property type="entry name" value="PROLINE SYNTHETASE CO-TRANSCRIBED BACTERIAL HOMOLOG PROTEIN"/>
    <property type="match status" value="1"/>
</dbReference>
<comment type="function">
    <text evidence="2">Pyridoxal 5'-phosphate (PLP)-binding protein, which is involved in PLP homeostasis.</text>
</comment>
<evidence type="ECO:0000313" key="6">
    <source>
        <dbReference type="EMBL" id="MBL6761544.1"/>
    </source>
</evidence>
<dbReference type="FunFam" id="3.20.20.10:FF:000018">
    <property type="entry name" value="Pyridoxal phosphate homeostasis protein"/>
    <property type="match status" value="1"/>
</dbReference>
<dbReference type="EMBL" id="JADHOK010000018">
    <property type="protein sequence ID" value="MBL6761544.1"/>
    <property type="molecule type" value="Genomic_DNA"/>
</dbReference>
<dbReference type="InterPro" id="IPR029066">
    <property type="entry name" value="PLP-binding_barrel"/>
</dbReference>
<dbReference type="PIRSF" id="PIRSF004848">
    <property type="entry name" value="YBL036c_PLPDEIII"/>
    <property type="match status" value="1"/>
</dbReference>
<dbReference type="HAMAP" id="MF_02087">
    <property type="entry name" value="PLP_homeostasis"/>
    <property type="match status" value="1"/>
</dbReference>
<dbReference type="NCBIfam" id="TIGR00044">
    <property type="entry name" value="YggS family pyridoxal phosphate-dependent enzyme"/>
    <property type="match status" value="1"/>
</dbReference>
<dbReference type="PANTHER" id="PTHR10146:SF14">
    <property type="entry name" value="PYRIDOXAL PHOSPHATE HOMEOSTASIS PROTEIN"/>
    <property type="match status" value="1"/>
</dbReference>
<evidence type="ECO:0000256" key="1">
    <source>
        <dbReference type="ARBA" id="ARBA00022898"/>
    </source>
</evidence>
<dbReference type="CDD" id="cd00635">
    <property type="entry name" value="PLPDE_III_YBL036c_like"/>
    <property type="match status" value="1"/>
</dbReference>
<evidence type="ECO:0000313" key="7">
    <source>
        <dbReference type="Proteomes" id="UP000785783"/>
    </source>
</evidence>
<dbReference type="SUPFAM" id="SSF51419">
    <property type="entry name" value="PLP-binding barrel"/>
    <property type="match status" value="1"/>
</dbReference>
<evidence type="ECO:0000259" key="5">
    <source>
        <dbReference type="Pfam" id="PF01168"/>
    </source>
</evidence>
<proteinExistence type="inferred from homology"/>
<comment type="similarity">
    <text evidence="2 4">Belongs to the pyridoxal phosphate-binding protein YggS/PROSC family.</text>
</comment>
<dbReference type="Gene3D" id="3.20.20.10">
    <property type="entry name" value="Alanine racemase"/>
    <property type="match status" value="1"/>
</dbReference>
<comment type="cofactor">
    <cofactor evidence="3">
        <name>pyridoxal 5'-phosphate</name>
        <dbReference type="ChEBI" id="CHEBI:597326"/>
    </cofactor>
</comment>
<sequence length="228" mass="24222">MSQNATNNDTPLTATRARMQAALRAAGRDADAAQLIAISKTKPVEAIAPLLAAGHRRFGENRVQEAAEKWPALKQAHDDIELHLVGPLQTNKAKEAVALFDVIQSLDREKLARKLAALKDAAGHGADFPRLFIQVNSGEEPQKSGIEPAQLAAFYGLCTDELGLDIDGLMCLPPQDEAAGPHFALLKKLADELGVSGLSMGMSGDFETALGLGATHIRIGTALFGPRE</sequence>
<dbReference type="Pfam" id="PF01168">
    <property type="entry name" value="Ala_racemase_N"/>
    <property type="match status" value="1"/>
</dbReference>
<dbReference type="InterPro" id="IPR011078">
    <property type="entry name" value="PyrdxlP_homeostasis"/>
</dbReference>
<name>A0A937HG36_9PROT</name>